<organism evidence="5 6">
    <name type="scientific">Microbacterium rhizomatis</name>
    <dbReference type="NCBI Taxonomy" id="1631477"/>
    <lineage>
        <taxon>Bacteria</taxon>
        <taxon>Bacillati</taxon>
        <taxon>Actinomycetota</taxon>
        <taxon>Actinomycetes</taxon>
        <taxon>Micrococcales</taxon>
        <taxon>Microbacteriaceae</taxon>
        <taxon>Microbacterium</taxon>
    </lineage>
</organism>
<evidence type="ECO:0000259" key="4">
    <source>
        <dbReference type="PROSITE" id="PS51819"/>
    </source>
</evidence>
<name>A0A5J5IW04_9MICO</name>
<dbReference type="OrthoDB" id="6624781at2"/>
<dbReference type="InterPro" id="IPR037523">
    <property type="entry name" value="VOC_core"/>
</dbReference>
<dbReference type="Gene3D" id="3.10.180.10">
    <property type="entry name" value="2,3-Dihydroxybiphenyl 1,2-Dioxygenase, domain 1"/>
    <property type="match status" value="1"/>
</dbReference>
<dbReference type="Pfam" id="PF00903">
    <property type="entry name" value="Glyoxalase"/>
    <property type="match status" value="1"/>
</dbReference>
<sequence length="137" mass="15184">MNELWSGSAAAILPVADLARAVAFYRGIGFDVDESDAGAYAFVESGGTRFHLSESPGFDPFVNAGMVYLYVDDPDAVHAMLGIEDLRLDHAALVKRWRRGESLARIRPVRDEPWGTREFSFADPDNNLVRVGTRLVR</sequence>
<comment type="caution">
    <text evidence="5">The sequence shown here is derived from an EMBL/GenBank/DDBJ whole genome shotgun (WGS) entry which is preliminary data.</text>
</comment>
<evidence type="ECO:0000313" key="6">
    <source>
        <dbReference type="Proteomes" id="UP000325827"/>
    </source>
</evidence>
<evidence type="ECO:0000313" key="5">
    <source>
        <dbReference type="EMBL" id="KAA9105503.1"/>
    </source>
</evidence>
<evidence type="ECO:0000256" key="3">
    <source>
        <dbReference type="ARBA" id="ARBA00023251"/>
    </source>
</evidence>
<dbReference type="PROSITE" id="PS51819">
    <property type="entry name" value="VOC"/>
    <property type="match status" value="1"/>
</dbReference>
<dbReference type="InterPro" id="IPR000335">
    <property type="entry name" value="Bleomycin-R"/>
</dbReference>
<feature type="domain" description="VOC" evidence="4">
    <location>
        <begin position="7"/>
        <end position="134"/>
    </location>
</feature>
<protein>
    <recommendedName>
        <fullName evidence="2">Bleomycin resistance protein</fullName>
    </recommendedName>
</protein>
<dbReference type="Proteomes" id="UP000325827">
    <property type="component" value="Unassembled WGS sequence"/>
</dbReference>
<reference evidence="6" key="1">
    <citation type="submission" date="2019-09" db="EMBL/GenBank/DDBJ databases">
        <title>Mumia zhuanghuii sp. nov. isolated from the intestinal contents of plateau pika (Ochotona curzoniae) in the Qinghai-Tibet plateau of China.</title>
        <authorList>
            <person name="Tian Z."/>
        </authorList>
    </citation>
    <scope>NUCLEOTIDE SEQUENCE [LARGE SCALE GENOMIC DNA]</scope>
    <source>
        <strain evidence="6">JCM 30598</strain>
    </source>
</reference>
<dbReference type="GO" id="GO:0046677">
    <property type="term" value="P:response to antibiotic"/>
    <property type="evidence" value="ECO:0007669"/>
    <property type="project" value="UniProtKB-KW"/>
</dbReference>
<dbReference type="InterPro" id="IPR029068">
    <property type="entry name" value="Glyas_Bleomycin-R_OHBP_Dase"/>
</dbReference>
<gene>
    <name evidence="5" type="ORF">F6B43_17145</name>
</gene>
<dbReference type="RefSeq" id="WP_150450235.1">
    <property type="nucleotide sequence ID" value="NZ_VYSA01000005.1"/>
</dbReference>
<proteinExistence type="inferred from homology"/>
<keyword evidence="3" id="KW-0046">Antibiotic resistance</keyword>
<comment type="similarity">
    <text evidence="1">Belongs to the bleomycin resistance protein family.</text>
</comment>
<evidence type="ECO:0000256" key="1">
    <source>
        <dbReference type="ARBA" id="ARBA00011051"/>
    </source>
</evidence>
<keyword evidence="6" id="KW-1185">Reference proteome</keyword>
<evidence type="ECO:0000256" key="2">
    <source>
        <dbReference type="ARBA" id="ARBA00021572"/>
    </source>
</evidence>
<accession>A0A5J5IW04</accession>
<dbReference type="SUPFAM" id="SSF54593">
    <property type="entry name" value="Glyoxalase/Bleomycin resistance protein/Dihydroxybiphenyl dioxygenase"/>
    <property type="match status" value="1"/>
</dbReference>
<dbReference type="EMBL" id="VYSA01000005">
    <property type="protein sequence ID" value="KAA9105503.1"/>
    <property type="molecule type" value="Genomic_DNA"/>
</dbReference>
<dbReference type="CDD" id="cd08349">
    <property type="entry name" value="BLMA_like"/>
    <property type="match status" value="1"/>
</dbReference>
<dbReference type="AlphaFoldDB" id="A0A5J5IW04"/>
<dbReference type="InterPro" id="IPR004360">
    <property type="entry name" value="Glyas_Fos-R_dOase_dom"/>
</dbReference>